<organism evidence="1 2">
    <name type="scientific">Eubacterium plexicaudatum ASF492</name>
    <dbReference type="NCBI Taxonomy" id="1235802"/>
    <lineage>
        <taxon>Bacteria</taxon>
        <taxon>Bacillati</taxon>
        <taxon>Bacillota</taxon>
        <taxon>Clostridia</taxon>
        <taxon>Eubacteriales</taxon>
        <taxon>Eubacteriaceae</taxon>
        <taxon>Eubacterium</taxon>
    </lineage>
</organism>
<gene>
    <name evidence="1" type="ORF">C823_05312</name>
</gene>
<accession>N2A0A3</accession>
<name>N2A0A3_9FIRM</name>
<dbReference type="STRING" id="1235802.C823_05312"/>
<dbReference type="PATRIC" id="fig|1235802.3.peg.5603"/>
<dbReference type="AlphaFoldDB" id="N2A0A3"/>
<dbReference type="EMBL" id="AQFT01000158">
    <property type="protein sequence ID" value="EMZ19838.1"/>
    <property type="molecule type" value="Genomic_DNA"/>
</dbReference>
<comment type="caution">
    <text evidence="1">The sequence shown here is derived from an EMBL/GenBank/DDBJ whole genome shotgun (WGS) entry which is preliminary data.</text>
</comment>
<dbReference type="OrthoDB" id="3035408at2"/>
<reference evidence="1 2" key="1">
    <citation type="journal article" date="2014" name="Genome Announc.">
        <title>Draft genome sequences of the altered schaedler flora, a defined bacterial community from gnotobiotic mice.</title>
        <authorList>
            <person name="Wannemuehler M.J."/>
            <person name="Overstreet A.M."/>
            <person name="Ward D.V."/>
            <person name="Phillips G.J."/>
        </authorList>
    </citation>
    <scope>NUCLEOTIDE SEQUENCE [LARGE SCALE GENOMIC DNA]</scope>
    <source>
        <strain evidence="1 2">ASF492</strain>
    </source>
</reference>
<evidence type="ECO:0000313" key="1">
    <source>
        <dbReference type="EMBL" id="EMZ19838.1"/>
    </source>
</evidence>
<dbReference type="Proteomes" id="UP000012589">
    <property type="component" value="Unassembled WGS sequence"/>
</dbReference>
<dbReference type="HOGENOM" id="CLU_080654_0_0_9"/>
<dbReference type="eggNOG" id="ENOG5033A3M">
    <property type="taxonomic scope" value="Bacteria"/>
</dbReference>
<keyword evidence="2" id="KW-1185">Reference proteome</keyword>
<sequence>MNTYDINSNKSILESLVEKALLDTVKWIHNKCSPQEPDYIAALSTKFIKDFFNILVAAFPDYDFSVSGVYCHQKPIVDIGLDKKPELGDILFVYVDRRGGGEKILNSLLLQAKISDHPSLRVHKNEKHQLELYRRWPEFKYCRAGFLNGVKRNVLPKTINDGAQYLLIDSNPLTNGVCFGKGMFPLGCAVPNDNLYINDSLSKELVNLLKFKSGRTFDCNPYMTKDEWSKMIWDLLRIVACKYSKRKNAKINSFPRSNEYNHFFTENMGSITLLDEALGNYANDIEMTDEDGGVSVVLIESRLKRIQEEGEL</sequence>
<proteinExistence type="predicted"/>
<evidence type="ECO:0000313" key="2">
    <source>
        <dbReference type="Proteomes" id="UP000012589"/>
    </source>
</evidence>
<protein>
    <submittedName>
        <fullName evidence="1">Uncharacterized protein</fullName>
    </submittedName>
</protein>